<dbReference type="PANTHER" id="PTHR44444">
    <property type="entry name" value="PROTEIN SEL-1 HOMOLOG 3"/>
    <property type="match status" value="1"/>
</dbReference>
<dbReference type="EMBL" id="JBBPFD010000018">
    <property type="protein sequence ID" value="KAK7888977.1"/>
    <property type="molecule type" value="Genomic_DNA"/>
</dbReference>
<dbReference type="PANTHER" id="PTHR44444:SF1">
    <property type="entry name" value="PROTEIN SEL-1 HOMOLOG 3"/>
    <property type="match status" value="1"/>
</dbReference>
<evidence type="ECO:0000313" key="1">
    <source>
        <dbReference type="EMBL" id="KAK7888977.1"/>
    </source>
</evidence>
<dbReference type="InterPro" id="IPR042756">
    <property type="entry name" value="Sel-1L3"/>
</dbReference>
<dbReference type="SUPFAM" id="SSF81901">
    <property type="entry name" value="HCP-like"/>
    <property type="match status" value="1"/>
</dbReference>
<dbReference type="Gene3D" id="1.25.40.10">
    <property type="entry name" value="Tetratricopeptide repeat domain"/>
    <property type="match status" value="1"/>
</dbReference>
<evidence type="ECO:0000313" key="2">
    <source>
        <dbReference type="Proteomes" id="UP001460270"/>
    </source>
</evidence>
<dbReference type="InterPro" id="IPR011990">
    <property type="entry name" value="TPR-like_helical_dom_sf"/>
</dbReference>
<keyword evidence="2" id="KW-1185">Reference proteome</keyword>
<accession>A0AAW0N4F5</accession>
<dbReference type="AlphaFoldDB" id="A0AAW0N4F5"/>
<dbReference type="Proteomes" id="UP001460270">
    <property type="component" value="Unassembled WGS sequence"/>
</dbReference>
<comment type="caution">
    <text evidence="1">The sequence shown here is derived from an EMBL/GenBank/DDBJ whole genome shotgun (WGS) entry which is preliminary data.</text>
</comment>
<reference evidence="2" key="1">
    <citation type="submission" date="2024-04" db="EMBL/GenBank/DDBJ databases">
        <title>Salinicola lusitanus LLJ914,a marine bacterium isolated from the Okinawa Trough.</title>
        <authorList>
            <person name="Li J."/>
        </authorList>
    </citation>
    <scope>NUCLEOTIDE SEQUENCE [LARGE SCALE GENOMIC DNA]</scope>
</reference>
<protein>
    <submittedName>
        <fullName evidence="1">Uncharacterized protein</fullName>
    </submittedName>
</protein>
<sequence length="279" mass="32123">MKYYRFGTEKINHDLSPKDLLMGLAEFQSECEELKNMRSTYQQEVTASHFLSPFNPGVWSHFARKTCEQRWSWESHRRHKTFFSFLRSREEQIRKGNLTLRNLSSVLYQEGTAALFTGPQVEMNMTEKSRALLHTASCLGNHRASLLLASLHLSGLGHSLHQLKGHIYSLMGALADDRFALMHAGYKHAQGIDGFPKDIDVAYSYYSNIGHQSNIDMGNSHRSSQYSPEPIFLWNHDHLTNRHVFGKDMLDFLKYKAERGDVESQRHLGAMLYWGQNGL</sequence>
<name>A0AAW0N4F5_9GOBI</name>
<organism evidence="1 2">
    <name type="scientific">Mugilogobius chulae</name>
    <name type="common">yellowstripe goby</name>
    <dbReference type="NCBI Taxonomy" id="88201"/>
    <lineage>
        <taxon>Eukaryota</taxon>
        <taxon>Metazoa</taxon>
        <taxon>Chordata</taxon>
        <taxon>Craniata</taxon>
        <taxon>Vertebrata</taxon>
        <taxon>Euteleostomi</taxon>
        <taxon>Actinopterygii</taxon>
        <taxon>Neopterygii</taxon>
        <taxon>Teleostei</taxon>
        <taxon>Neoteleostei</taxon>
        <taxon>Acanthomorphata</taxon>
        <taxon>Gobiaria</taxon>
        <taxon>Gobiiformes</taxon>
        <taxon>Gobioidei</taxon>
        <taxon>Gobiidae</taxon>
        <taxon>Gobionellinae</taxon>
        <taxon>Mugilogobius</taxon>
    </lineage>
</organism>
<proteinExistence type="predicted"/>
<gene>
    <name evidence="1" type="ORF">WMY93_024537</name>
</gene>